<gene>
    <name evidence="2" type="ORF">SYNPS1DRAFT_10859</name>
</gene>
<evidence type="ECO:0000259" key="1">
    <source>
        <dbReference type="PROSITE" id="PS51184"/>
    </source>
</evidence>
<accession>A0A4P9YUR5</accession>
<protein>
    <recommendedName>
        <fullName evidence="1">JmjC domain-containing protein</fullName>
    </recommendedName>
</protein>
<keyword evidence="3" id="KW-1185">Reference proteome</keyword>
<reference evidence="3" key="1">
    <citation type="journal article" date="2018" name="Nat. Microbiol.">
        <title>Leveraging single-cell genomics to expand the fungal tree of life.</title>
        <authorList>
            <person name="Ahrendt S.R."/>
            <person name="Quandt C.A."/>
            <person name="Ciobanu D."/>
            <person name="Clum A."/>
            <person name="Salamov A."/>
            <person name="Andreopoulos B."/>
            <person name="Cheng J.F."/>
            <person name="Woyke T."/>
            <person name="Pelin A."/>
            <person name="Henrissat B."/>
            <person name="Reynolds N.K."/>
            <person name="Benny G.L."/>
            <person name="Smith M.E."/>
            <person name="James T.Y."/>
            <person name="Grigoriev I.V."/>
        </authorList>
    </citation>
    <scope>NUCLEOTIDE SEQUENCE [LARGE SCALE GENOMIC DNA]</scope>
    <source>
        <strain evidence="3">Benny S71-1</strain>
    </source>
</reference>
<dbReference type="AlphaFoldDB" id="A0A4P9YUR5"/>
<evidence type="ECO:0000313" key="3">
    <source>
        <dbReference type="Proteomes" id="UP000278143"/>
    </source>
</evidence>
<dbReference type="PROSITE" id="PS51184">
    <property type="entry name" value="JMJC"/>
    <property type="match status" value="1"/>
</dbReference>
<feature type="non-terminal residue" evidence="2">
    <location>
        <position position="1"/>
    </location>
</feature>
<organism evidence="2 3">
    <name type="scientific">Syncephalis pseudoplumigaleata</name>
    <dbReference type="NCBI Taxonomy" id="1712513"/>
    <lineage>
        <taxon>Eukaryota</taxon>
        <taxon>Fungi</taxon>
        <taxon>Fungi incertae sedis</taxon>
        <taxon>Zoopagomycota</taxon>
        <taxon>Zoopagomycotina</taxon>
        <taxon>Zoopagomycetes</taxon>
        <taxon>Zoopagales</taxon>
        <taxon>Piptocephalidaceae</taxon>
        <taxon>Syncephalis</taxon>
    </lineage>
</organism>
<dbReference type="SMART" id="SM00558">
    <property type="entry name" value="JmjC"/>
    <property type="match status" value="1"/>
</dbReference>
<dbReference type="EMBL" id="KZ990898">
    <property type="protein sequence ID" value="RKP23535.1"/>
    <property type="molecule type" value="Genomic_DNA"/>
</dbReference>
<dbReference type="OrthoDB" id="298344at2759"/>
<sequence>VPDQYRAENLMCYMGRGGTFTPGHVDPCGSIGHNIMVSGGPEARAQWYVVARDDKQKAAAFWQQQSSGMHALDLDNYYMPVDRLREAPFPVYHIEQRVGDLIVIPSDAAHQVMNEGDWSIKVAWSRSTVASLDYCIRHVLPVYRSLLKPEVYRVKTMVEYA</sequence>
<dbReference type="Proteomes" id="UP000278143">
    <property type="component" value="Unassembled WGS sequence"/>
</dbReference>
<evidence type="ECO:0000313" key="2">
    <source>
        <dbReference type="EMBL" id="RKP23535.1"/>
    </source>
</evidence>
<feature type="non-terminal residue" evidence="2">
    <location>
        <position position="161"/>
    </location>
</feature>
<feature type="domain" description="JmjC" evidence="1">
    <location>
        <begin position="1"/>
        <end position="143"/>
    </location>
</feature>
<dbReference type="SUPFAM" id="SSF51197">
    <property type="entry name" value="Clavaminate synthase-like"/>
    <property type="match status" value="1"/>
</dbReference>
<dbReference type="Pfam" id="PF02373">
    <property type="entry name" value="JmjC"/>
    <property type="match status" value="1"/>
</dbReference>
<dbReference type="Gene3D" id="2.60.120.650">
    <property type="entry name" value="Cupin"/>
    <property type="match status" value="1"/>
</dbReference>
<proteinExistence type="predicted"/>
<dbReference type="InterPro" id="IPR003347">
    <property type="entry name" value="JmjC_dom"/>
</dbReference>
<name>A0A4P9YUR5_9FUNG</name>